<proteinExistence type="predicted"/>
<organism evidence="9 10">
    <name type="scientific">Ottowia cancrivicina</name>
    <dbReference type="NCBI Taxonomy" id="3040346"/>
    <lineage>
        <taxon>Bacteria</taxon>
        <taxon>Pseudomonadati</taxon>
        <taxon>Pseudomonadota</taxon>
        <taxon>Betaproteobacteria</taxon>
        <taxon>Burkholderiales</taxon>
        <taxon>Comamonadaceae</taxon>
        <taxon>Ottowia</taxon>
    </lineage>
</organism>
<keyword evidence="7" id="KW-0812">Transmembrane</keyword>
<dbReference type="InterPro" id="IPR032879">
    <property type="entry name" value="FixG_C"/>
</dbReference>
<evidence type="ECO:0000256" key="3">
    <source>
        <dbReference type="ARBA" id="ARBA00022723"/>
    </source>
</evidence>
<keyword evidence="5" id="KW-0408">Iron</keyword>
<evidence type="ECO:0000256" key="5">
    <source>
        <dbReference type="ARBA" id="ARBA00023004"/>
    </source>
</evidence>
<feature type="transmembrane region" description="Helical" evidence="7">
    <location>
        <begin position="192"/>
        <end position="209"/>
    </location>
</feature>
<dbReference type="GO" id="GO:0051539">
    <property type="term" value="F:4 iron, 4 sulfur cluster binding"/>
    <property type="evidence" value="ECO:0007669"/>
    <property type="project" value="UniProtKB-KW"/>
</dbReference>
<dbReference type="FunFam" id="1.10.1060.10:FF:000015">
    <property type="entry name" value="Cytochrome c oxidase accessory protein CcoG"/>
    <property type="match status" value="1"/>
</dbReference>
<evidence type="ECO:0000313" key="10">
    <source>
        <dbReference type="Proteomes" id="UP001237156"/>
    </source>
</evidence>
<accession>A0AAW6RM35</accession>
<dbReference type="SUPFAM" id="SSF54862">
    <property type="entry name" value="4Fe-4S ferredoxins"/>
    <property type="match status" value="1"/>
</dbReference>
<dbReference type="InterPro" id="IPR017900">
    <property type="entry name" value="4Fe4S_Fe_S_CS"/>
</dbReference>
<gene>
    <name evidence="9" type="primary">ccoG</name>
    <name evidence="9" type="ORF">QB898_08045</name>
</gene>
<evidence type="ECO:0000313" key="9">
    <source>
        <dbReference type="EMBL" id="MDG9699661.1"/>
    </source>
</evidence>
<dbReference type="PANTHER" id="PTHR30176:SF3">
    <property type="entry name" value="FERREDOXIN-TYPE PROTEIN NAPH"/>
    <property type="match status" value="1"/>
</dbReference>
<evidence type="ECO:0000256" key="4">
    <source>
        <dbReference type="ARBA" id="ARBA00022982"/>
    </source>
</evidence>
<keyword evidence="1" id="KW-0813">Transport</keyword>
<feature type="transmembrane region" description="Helical" evidence="7">
    <location>
        <begin position="336"/>
        <end position="356"/>
    </location>
</feature>
<dbReference type="InterPro" id="IPR013783">
    <property type="entry name" value="Ig-like_fold"/>
</dbReference>
<feature type="transmembrane region" description="Helical" evidence="7">
    <location>
        <begin position="34"/>
        <end position="52"/>
    </location>
</feature>
<name>A0AAW6RM35_9BURK</name>
<dbReference type="Gene3D" id="2.60.40.10">
    <property type="entry name" value="Immunoglobulins"/>
    <property type="match status" value="1"/>
</dbReference>
<dbReference type="InterPro" id="IPR009051">
    <property type="entry name" value="Helical_ferredxn"/>
</dbReference>
<dbReference type="Gene3D" id="1.10.1060.10">
    <property type="entry name" value="Alpha-helical ferredoxin"/>
    <property type="match status" value="1"/>
</dbReference>
<keyword evidence="3" id="KW-0479">Metal-binding</keyword>
<evidence type="ECO:0000256" key="1">
    <source>
        <dbReference type="ARBA" id="ARBA00022448"/>
    </source>
</evidence>
<dbReference type="GO" id="GO:0046872">
    <property type="term" value="F:metal ion binding"/>
    <property type="evidence" value="ECO:0007669"/>
    <property type="project" value="UniProtKB-KW"/>
</dbReference>
<keyword evidence="6" id="KW-0411">Iron-sulfur</keyword>
<dbReference type="InterPro" id="IPR051684">
    <property type="entry name" value="Electron_Trans/Redox"/>
</dbReference>
<protein>
    <submittedName>
        <fullName evidence="9">Cytochrome c oxidase accessory protein CcoG</fullName>
    </submittedName>
</protein>
<evidence type="ECO:0000256" key="6">
    <source>
        <dbReference type="ARBA" id="ARBA00023014"/>
    </source>
</evidence>
<comment type="caution">
    <text evidence="9">The sequence shown here is derived from an EMBL/GenBank/DDBJ whole genome shotgun (WGS) entry which is preliminary data.</text>
</comment>
<dbReference type="NCBIfam" id="TIGR02745">
    <property type="entry name" value="ccoG_rdxA_fixG"/>
    <property type="match status" value="1"/>
</dbReference>
<dbReference type="RefSeq" id="WP_279524517.1">
    <property type="nucleotide sequence ID" value="NZ_JARVII010000014.1"/>
</dbReference>
<evidence type="ECO:0000256" key="2">
    <source>
        <dbReference type="ARBA" id="ARBA00022485"/>
    </source>
</evidence>
<feature type="transmembrane region" description="Helical" evidence="7">
    <location>
        <begin position="155"/>
        <end position="172"/>
    </location>
</feature>
<feature type="transmembrane region" description="Helical" evidence="7">
    <location>
        <begin position="83"/>
        <end position="103"/>
    </location>
</feature>
<dbReference type="EMBL" id="JARVII010000014">
    <property type="protein sequence ID" value="MDG9699661.1"/>
    <property type="molecule type" value="Genomic_DNA"/>
</dbReference>
<keyword evidence="4" id="KW-0249">Electron transport</keyword>
<evidence type="ECO:0000256" key="7">
    <source>
        <dbReference type="SAM" id="Phobius"/>
    </source>
</evidence>
<dbReference type="Pfam" id="PF11614">
    <property type="entry name" value="FixG_C"/>
    <property type="match status" value="1"/>
</dbReference>
<dbReference type="InterPro" id="IPR017896">
    <property type="entry name" value="4Fe4S_Fe-S-bd"/>
</dbReference>
<evidence type="ECO:0000259" key="8">
    <source>
        <dbReference type="PROSITE" id="PS51379"/>
    </source>
</evidence>
<keyword evidence="7" id="KW-0472">Membrane</keyword>
<reference evidence="9 10" key="1">
    <citation type="submission" date="2023-04" db="EMBL/GenBank/DDBJ databases">
        <title>Ottowia paracancer sp. nov., isolated from human stomach.</title>
        <authorList>
            <person name="Song Y."/>
        </authorList>
    </citation>
    <scope>NUCLEOTIDE SEQUENCE [LARGE SCALE GENOMIC DNA]</scope>
    <source>
        <strain evidence="9 10">10c7w1</strain>
    </source>
</reference>
<keyword evidence="10" id="KW-1185">Reference proteome</keyword>
<dbReference type="PANTHER" id="PTHR30176">
    <property type="entry name" value="FERREDOXIN-TYPE PROTEIN NAPH"/>
    <property type="match status" value="1"/>
</dbReference>
<dbReference type="Pfam" id="PF12801">
    <property type="entry name" value="Fer4_5"/>
    <property type="match status" value="1"/>
</dbReference>
<dbReference type="PROSITE" id="PS00198">
    <property type="entry name" value="4FE4S_FER_1"/>
    <property type="match status" value="1"/>
</dbReference>
<keyword evidence="7" id="KW-1133">Transmembrane helix</keyword>
<dbReference type="Proteomes" id="UP001237156">
    <property type="component" value="Unassembled WGS sequence"/>
</dbReference>
<feature type="domain" description="4Fe-4S ferredoxin-type" evidence="8">
    <location>
        <begin position="252"/>
        <end position="281"/>
    </location>
</feature>
<keyword evidence="2" id="KW-0004">4Fe-4S</keyword>
<dbReference type="PROSITE" id="PS51379">
    <property type="entry name" value="4FE4S_FER_2"/>
    <property type="match status" value="1"/>
</dbReference>
<dbReference type="InterPro" id="IPR014116">
    <property type="entry name" value="Cyt_c_oxidase_cbb3_FixG"/>
</dbReference>
<dbReference type="Pfam" id="PF13746">
    <property type="entry name" value="Fer4_18"/>
    <property type="match status" value="1"/>
</dbReference>
<dbReference type="GO" id="GO:0005886">
    <property type="term" value="C:plasma membrane"/>
    <property type="evidence" value="ECO:0007669"/>
    <property type="project" value="TreeGrafter"/>
</dbReference>
<sequence length="466" mass="51651">MTPPPAPASAAATPLFAAAKKVYARSVTGLFAKWRWALVWLTQIIFFGLPWLTWGGRPAVWLDLEGRRFYVFSLILYPQDVIYLTAILIISAMALFLFTAVAGRQWCGYACPQTVYTEIYMWMERLAEGERNARMKLDAAPMSARKLGRKLAKQTLWIAFALWCGITLVGYFTPIRELLASLAHGTPGPWETFWVFFYAFATYGNAGHMREQVCKYMCPYARFQSAMFDKDTLIVTYDAARGEPRGARAKKADYKAQGLGECINCTLCVQVCPVGIDIRNGLQYECISCAACIDACDSVMDKMGYPRGLIRYSTENGVANGWSRQQLLRRVLRPRVLVYTAILAAVTIALLASIALRTPFKVDIVRDRAALARIVAGGRIENIYRVQIMNAAEAAHTFTLQAQGLPGLEVAAGRTVEVPAAQAKWVSVRLQTPYDAAAPGAHPVTLSISAPQLGEVTEKTIFMLPR</sequence>
<dbReference type="AlphaFoldDB" id="A0AAW6RM35"/>